<dbReference type="Pfam" id="PF03486">
    <property type="entry name" value="HI0933_like"/>
    <property type="match status" value="1"/>
</dbReference>
<evidence type="ECO:0000313" key="7">
    <source>
        <dbReference type="Proteomes" id="UP000192455"/>
    </source>
</evidence>
<accession>A0A1R3WVP1</accession>
<dbReference type="RefSeq" id="WP_076649351.1">
    <property type="nucleotide sequence ID" value="NZ_FTPS01000001.1"/>
</dbReference>
<dbReference type="InterPro" id="IPR022460">
    <property type="entry name" value="Flavoprotein_PP4765"/>
</dbReference>
<evidence type="ECO:0000313" key="6">
    <source>
        <dbReference type="EMBL" id="SIT82200.1"/>
    </source>
</evidence>
<evidence type="ECO:0008006" key="8">
    <source>
        <dbReference type="Google" id="ProtNLM"/>
    </source>
</evidence>
<evidence type="ECO:0000259" key="4">
    <source>
        <dbReference type="Pfam" id="PF03486"/>
    </source>
</evidence>
<dbReference type="Gene3D" id="3.50.50.60">
    <property type="entry name" value="FAD/NAD(P)-binding domain"/>
    <property type="match status" value="1"/>
</dbReference>
<organism evidence="6 7">
    <name type="scientific">Pontibaca methylaminivorans</name>
    <dbReference type="NCBI Taxonomy" id="515897"/>
    <lineage>
        <taxon>Bacteria</taxon>
        <taxon>Pseudomonadati</taxon>
        <taxon>Pseudomonadota</taxon>
        <taxon>Alphaproteobacteria</taxon>
        <taxon>Rhodobacterales</taxon>
        <taxon>Roseobacteraceae</taxon>
        <taxon>Pontibaca</taxon>
    </lineage>
</organism>
<dbReference type="PANTHER" id="PTHR42887:SF1">
    <property type="entry name" value="BLR3961 PROTEIN"/>
    <property type="match status" value="1"/>
</dbReference>
<keyword evidence="7" id="KW-1185">Reference proteome</keyword>
<proteinExistence type="predicted"/>
<dbReference type="NCBIfam" id="TIGR03862">
    <property type="entry name" value="flavo_PP4765"/>
    <property type="match status" value="1"/>
</dbReference>
<dbReference type="Pfam" id="PF22780">
    <property type="entry name" value="HI0933_like_1st"/>
    <property type="match status" value="1"/>
</dbReference>
<dbReference type="EMBL" id="FTPS01000001">
    <property type="protein sequence ID" value="SIT82200.1"/>
    <property type="molecule type" value="Genomic_DNA"/>
</dbReference>
<dbReference type="NCBIfam" id="TIGR00275">
    <property type="entry name" value="aminoacetone oxidase family FAD-binding enzyme"/>
    <property type="match status" value="1"/>
</dbReference>
<feature type="domain" description="RsdA/BaiN/AoA(So)-like Rossmann fold-like" evidence="4">
    <location>
        <begin position="10"/>
        <end position="390"/>
    </location>
</feature>
<dbReference type="InterPro" id="IPR004792">
    <property type="entry name" value="BaiN-like"/>
</dbReference>
<evidence type="ECO:0000256" key="3">
    <source>
        <dbReference type="ARBA" id="ARBA00022827"/>
    </source>
</evidence>
<reference evidence="6 7" key="1">
    <citation type="submission" date="2017-01" db="EMBL/GenBank/DDBJ databases">
        <authorList>
            <person name="Mah S.A."/>
            <person name="Swanson W.J."/>
            <person name="Moy G.W."/>
            <person name="Vacquier V.D."/>
        </authorList>
    </citation>
    <scope>NUCLEOTIDE SEQUENCE [LARGE SCALE GENOMIC DNA]</scope>
    <source>
        <strain evidence="6 7">DSM 21219</strain>
    </source>
</reference>
<dbReference type="InterPro" id="IPR023166">
    <property type="entry name" value="BaiN-like_dom_sf"/>
</dbReference>
<dbReference type="Gene3D" id="1.10.8.260">
    <property type="entry name" value="HI0933 insert domain-like"/>
    <property type="match status" value="1"/>
</dbReference>
<dbReference type="InterPro" id="IPR055178">
    <property type="entry name" value="RsdA/BaiN/AoA(So)-like_dom"/>
</dbReference>
<dbReference type="InterPro" id="IPR036188">
    <property type="entry name" value="FAD/NAD-bd_sf"/>
</dbReference>
<evidence type="ECO:0000256" key="2">
    <source>
        <dbReference type="ARBA" id="ARBA00022630"/>
    </source>
</evidence>
<gene>
    <name evidence="6" type="ORF">SAMN05421849_1639</name>
</gene>
<dbReference type="SUPFAM" id="SSF160996">
    <property type="entry name" value="HI0933 insert domain-like"/>
    <property type="match status" value="1"/>
</dbReference>
<dbReference type="AlphaFoldDB" id="A0A1R3WVP1"/>
<dbReference type="PRINTS" id="PR00420">
    <property type="entry name" value="RNGMNOXGNASE"/>
</dbReference>
<dbReference type="PANTHER" id="PTHR42887">
    <property type="entry name" value="OS12G0638800 PROTEIN"/>
    <property type="match status" value="1"/>
</dbReference>
<sequence length="412" mass="43301">MGPDGGHPPALVIGGGPAGLMAAEVLAGAGLSVILAEAMPTPARKLLMAGKSGLNITRDQPLEDMLGAYDEAAEWLRPIITAFDAQMVQTWARGLGQDLFTGSTGRVFPRAMKASPLLRAWLGRLDQLGVRRRMRWRWRGWDGAQAVFDTPDGRRAVTAWVTVLALGGASWARLGSDGDWAAILRAAGVGVAPFAPANAGLAIDWSPHMRPLFGQPLKNVAWRAGDWHSRGEAVISARGLEGGGIYAISKGVRLGHVPVVDLIPDRDPCDVTARLAQPRGKASLSNHLRKALHLDRTRLALLNEFGRPLPQEPGPLAALLKALPLRGAGLRPLNEAISVAGGVTRDSLDSGLMLHARPGVFCAGEMLDWEAPTGGYLLTACLATGAWAGHAAARHALSAVRAPSSPDGSGCG</sequence>
<dbReference type="Gene3D" id="2.40.30.10">
    <property type="entry name" value="Translation factors"/>
    <property type="match status" value="1"/>
</dbReference>
<name>A0A1R3WVP1_9RHOB</name>
<comment type="cofactor">
    <cofactor evidence="1">
        <name>FAD</name>
        <dbReference type="ChEBI" id="CHEBI:57692"/>
    </cofactor>
</comment>
<dbReference type="InterPro" id="IPR057661">
    <property type="entry name" value="RsdA/BaiN/AoA(So)_Rossmann"/>
</dbReference>
<dbReference type="Proteomes" id="UP000192455">
    <property type="component" value="Unassembled WGS sequence"/>
</dbReference>
<protein>
    <recommendedName>
        <fullName evidence="8">TIGR03862 family flavoprotein</fullName>
    </recommendedName>
</protein>
<dbReference type="STRING" id="515897.SAMN05421849_1639"/>
<dbReference type="OrthoDB" id="5288829at2"/>
<evidence type="ECO:0000256" key="1">
    <source>
        <dbReference type="ARBA" id="ARBA00001974"/>
    </source>
</evidence>
<keyword evidence="2" id="KW-0285">Flavoprotein</keyword>
<keyword evidence="3" id="KW-0274">FAD</keyword>
<dbReference type="SUPFAM" id="SSF51905">
    <property type="entry name" value="FAD/NAD(P)-binding domain"/>
    <property type="match status" value="1"/>
</dbReference>
<feature type="domain" description="RsdA/BaiN/AoA(So)-like insert" evidence="5">
    <location>
        <begin position="196"/>
        <end position="338"/>
    </location>
</feature>
<evidence type="ECO:0000259" key="5">
    <source>
        <dbReference type="Pfam" id="PF22780"/>
    </source>
</evidence>